<organism evidence="2 3">
    <name type="scientific">Puccinia graminis f. sp. tritici</name>
    <dbReference type="NCBI Taxonomy" id="56615"/>
    <lineage>
        <taxon>Eukaryota</taxon>
        <taxon>Fungi</taxon>
        <taxon>Dikarya</taxon>
        <taxon>Basidiomycota</taxon>
        <taxon>Pucciniomycotina</taxon>
        <taxon>Pucciniomycetes</taxon>
        <taxon>Pucciniales</taxon>
        <taxon>Pucciniaceae</taxon>
        <taxon>Puccinia</taxon>
    </lineage>
</organism>
<protein>
    <submittedName>
        <fullName evidence="2">Uncharacterized protein</fullName>
    </submittedName>
</protein>
<reference evidence="2 3" key="1">
    <citation type="submission" date="2019-05" db="EMBL/GenBank/DDBJ databases">
        <title>Emergence of the Ug99 lineage of the wheat stem rust pathogen through somatic hybridization.</title>
        <authorList>
            <person name="Li F."/>
            <person name="Upadhyaya N.M."/>
            <person name="Sperschneider J."/>
            <person name="Matny O."/>
            <person name="Nguyen-Phuc H."/>
            <person name="Mago R."/>
            <person name="Raley C."/>
            <person name="Miller M.E."/>
            <person name="Silverstein K.A.T."/>
            <person name="Henningsen E."/>
            <person name="Hirsch C.D."/>
            <person name="Visser B."/>
            <person name="Pretorius Z.A."/>
            <person name="Steffenson B.J."/>
            <person name="Schwessinger B."/>
            <person name="Dodds P.N."/>
            <person name="Figueroa M."/>
        </authorList>
    </citation>
    <scope>NUCLEOTIDE SEQUENCE [LARGE SCALE GENOMIC DNA]</scope>
    <source>
        <strain evidence="2 3">Ug99</strain>
    </source>
</reference>
<feature type="compositionally biased region" description="Polar residues" evidence="1">
    <location>
        <begin position="48"/>
        <end position="64"/>
    </location>
</feature>
<name>A0A5B0R4K9_PUCGR</name>
<dbReference type="Proteomes" id="UP000325313">
    <property type="component" value="Unassembled WGS sequence"/>
</dbReference>
<dbReference type="EMBL" id="VDEP01000244">
    <property type="protein sequence ID" value="KAA1120437.1"/>
    <property type="molecule type" value="Genomic_DNA"/>
</dbReference>
<accession>A0A5B0R4K9</accession>
<sequence>MGGTKSKKRHRSPTSSVSIPAKDPDPSKKKKSHTTVEVPDNSDESEHVVSNSEAVERAQNSKGHQTTDEQELKKAQRVHANRLSTCYAAFDPPQLSDLLDKTGRRMIAYPCKT</sequence>
<dbReference type="AlphaFoldDB" id="A0A5B0R4K9"/>
<comment type="caution">
    <text evidence="2">The sequence shown here is derived from an EMBL/GenBank/DDBJ whole genome shotgun (WGS) entry which is preliminary data.</text>
</comment>
<feature type="region of interest" description="Disordered" evidence="1">
    <location>
        <begin position="1"/>
        <end position="74"/>
    </location>
</feature>
<evidence type="ECO:0000256" key="1">
    <source>
        <dbReference type="SAM" id="MobiDB-lite"/>
    </source>
</evidence>
<feature type="compositionally biased region" description="Basic and acidic residues" evidence="1">
    <location>
        <begin position="65"/>
        <end position="74"/>
    </location>
</feature>
<evidence type="ECO:0000313" key="3">
    <source>
        <dbReference type="Proteomes" id="UP000325313"/>
    </source>
</evidence>
<proteinExistence type="predicted"/>
<gene>
    <name evidence="2" type="ORF">PGTUg99_017923</name>
</gene>
<evidence type="ECO:0000313" key="2">
    <source>
        <dbReference type="EMBL" id="KAA1120437.1"/>
    </source>
</evidence>
<feature type="compositionally biased region" description="Basic residues" evidence="1">
    <location>
        <begin position="1"/>
        <end position="12"/>
    </location>
</feature>